<dbReference type="AlphaFoldDB" id="A0A4S3JKS9"/>
<gene>
    <name evidence="1" type="ORF">EYZ11_004473</name>
</gene>
<comment type="caution">
    <text evidence="1">The sequence shown here is derived from an EMBL/GenBank/DDBJ whole genome shotgun (WGS) entry which is preliminary data.</text>
</comment>
<organism evidence="1 2">
    <name type="scientific">Aspergillus tanneri</name>
    <dbReference type="NCBI Taxonomy" id="1220188"/>
    <lineage>
        <taxon>Eukaryota</taxon>
        <taxon>Fungi</taxon>
        <taxon>Dikarya</taxon>
        <taxon>Ascomycota</taxon>
        <taxon>Pezizomycotina</taxon>
        <taxon>Eurotiomycetes</taxon>
        <taxon>Eurotiomycetidae</taxon>
        <taxon>Eurotiales</taxon>
        <taxon>Aspergillaceae</taxon>
        <taxon>Aspergillus</taxon>
        <taxon>Aspergillus subgen. Circumdati</taxon>
    </lineage>
</organism>
<accession>A0A4S3JKS9</accession>
<dbReference type="STRING" id="1220188.A0A4S3JKS9"/>
<evidence type="ECO:0000313" key="1">
    <source>
        <dbReference type="EMBL" id="THC96052.1"/>
    </source>
</evidence>
<proteinExistence type="predicted"/>
<evidence type="ECO:0000313" key="2">
    <source>
        <dbReference type="Proteomes" id="UP000308092"/>
    </source>
</evidence>
<name>A0A4S3JKS9_9EURO</name>
<sequence>MAVASNDLQCLGSFVDVLQSTRSLTFYQKYRKQQLFQALYGVAGKYIKVKVKSELGTELSQRRVSIPSGFSLSHITNNANGPTYSGTHREVEMSTPYELGTLTGSAPGGGPNIDERQLLDWTHVSGRRDFATSSTQNNGRNPAMDPAGIVLEIWFYNNHQSGSF</sequence>
<dbReference type="Proteomes" id="UP000308092">
    <property type="component" value="Unassembled WGS sequence"/>
</dbReference>
<keyword evidence="2" id="KW-1185">Reference proteome</keyword>
<dbReference type="VEuPathDB" id="FungiDB:EYZ11_004473"/>
<reference evidence="1 2" key="1">
    <citation type="submission" date="2019-03" db="EMBL/GenBank/DDBJ databases">
        <title>The genome sequence of a newly discovered highly antifungal drug resistant Aspergillus species, Aspergillus tanneri NIH 1004.</title>
        <authorList>
            <person name="Mounaud S."/>
            <person name="Singh I."/>
            <person name="Joardar V."/>
            <person name="Pakala S."/>
            <person name="Pakala S."/>
            <person name="Venepally P."/>
            <person name="Hoover J."/>
            <person name="Nierman W."/>
            <person name="Chung J."/>
            <person name="Losada L."/>
        </authorList>
    </citation>
    <scope>NUCLEOTIDE SEQUENCE [LARGE SCALE GENOMIC DNA]</scope>
    <source>
        <strain evidence="1 2">NIH1004</strain>
    </source>
</reference>
<protein>
    <submittedName>
        <fullName evidence="1">Uncharacterized protein</fullName>
    </submittedName>
</protein>
<dbReference type="EMBL" id="SOSA01000130">
    <property type="protein sequence ID" value="THC96052.1"/>
    <property type="molecule type" value="Genomic_DNA"/>
</dbReference>